<protein>
    <submittedName>
        <fullName evidence="6">Ig heavy chain V region VH558 A1/A4</fullName>
    </submittedName>
</protein>
<accession>S7MPA9</accession>
<keyword evidence="7" id="KW-1185">Reference proteome</keyword>
<evidence type="ECO:0000313" key="6">
    <source>
        <dbReference type="EMBL" id="EPQ06066.1"/>
    </source>
</evidence>
<dbReference type="AlphaFoldDB" id="S7MPA9"/>
<evidence type="ECO:0000256" key="1">
    <source>
        <dbReference type="ARBA" id="ARBA00022859"/>
    </source>
</evidence>
<evidence type="ECO:0000256" key="2">
    <source>
        <dbReference type="ARBA" id="ARBA00023130"/>
    </source>
</evidence>
<evidence type="ECO:0000313" key="7">
    <source>
        <dbReference type="Proteomes" id="UP000052978"/>
    </source>
</evidence>
<dbReference type="GO" id="GO:0005576">
    <property type="term" value="C:extracellular region"/>
    <property type="evidence" value="ECO:0007669"/>
    <property type="project" value="UniProtKB-ARBA"/>
</dbReference>
<evidence type="ECO:0000256" key="4">
    <source>
        <dbReference type="SAM" id="MobiDB-lite"/>
    </source>
</evidence>
<dbReference type="Proteomes" id="UP000052978">
    <property type="component" value="Unassembled WGS sequence"/>
</dbReference>
<dbReference type="GO" id="GO:0019814">
    <property type="term" value="C:immunoglobulin complex"/>
    <property type="evidence" value="ECO:0007669"/>
    <property type="project" value="UniProtKB-KW"/>
</dbReference>
<proteinExistence type="predicted"/>
<dbReference type="InterPro" id="IPR036179">
    <property type="entry name" value="Ig-like_dom_sf"/>
</dbReference>
<keyword evidence="1" id="KW-0391">Immunity</keyword>
<name>S7MPA9_MYOBR</name>
<reference evidence="6 7" key="1">
    <citation type="journal article" date="2013" name="Nat. Commun.">
        <title>Genome analysis reveals insights into physiology and longevity of the Brandt's bat Myotis brandtii.</title>
        <authorList>
            <person name="Seim I."/>
            <person name="Fang X."/>
            <person name="Xiong Z."/>
            <person name="Lobanov A.V."/>
            <person name="Huang Z."/>
            <person name="Ma S."/>
            <person name="Feng Y."/>
            <person name="Turanov A.A."/>
            <person name="Zhu Y."/>
            <person name="Lenz T.L."/>
            <person name="Gerashchenko M.V."/>
            <person name="Fan D."/>
            <person name="Hee Yim S."/>
            <person name="Yao X."/>
            <person name="Jordan D."/>
            <person name="Xiong Y."/>
            <person name="Ma Y."/>
            <person name="Lyapunov A.N."/>
            <person name="Chen G."/>
            <person name="Kulakova O.I."/>
            <person name="Sun Y."/>
            <person name="Lee S.G."/>
            <person name="Bronson R.T."/>
            <person name="Moskalev A.A."/>
            <person name="Sunyaev S.R."/>
            <person name="Zhang G."/>
            <person name="Krogh A."/>
            <person name="Wang J."/>
            <person name="Gladyshev V.N."/>
        </authorList>
    </citation>
    <scope>NUCLEOTIDE SEQUENCE [LARGE SCALE GENOMIC DNA]</scope>
</reference>
<dbReference type="InterPro" id="IPR050199">
    <property type="entry name" value="IgHV"/>
</dbReference>
<evidence type="ECO:0000259" key="5">
    <source>
        <dbReference type="SMART" id="SM00406"/>
    </source>
</evidence>
<dbReference type="SUPFAM" id="SSF48726">
    <property type="entry name" value="Immunoglobulin"/>
    <property type="match status" value="1"/>
</dbReference>
<dbReference type="PANTHER" id="PTHR23266">
    <property type="entry name" value="IMMUNOGLOBULIN HEAVY CHAIN"/>
    <property type="match status" value="1"/>
</dbReference>
<sequence>MSGYSFTLHWLHWVCQMPGKGLEWMGWIWPGDGDARYNPSFKGHVTISRDNSTSTGYLQWSSLKASDMVVYYCARDTARETTSRGHQNPPPVQGRCLAPPLGTPQIRPRRKQCLLCPQG</sequence>
<organism evidence="6 7">
    <name type="scientific">Myotis brandtii</name>
    <name type="common">Brandt's bat</name>
    <dbReference type="NCBI Taxonomy" id="109478"/>
    <lineage>
        <taxon>Eukaryota</taxon>
        <taxon>Metazoa</taxon>
        <taxon>Chordata</taxon>
        <taxon>Craniata</taxon>
        <taxon>Vertebrata</taxon>
        <taxon>Euteleostomi</taxon>
        <taxon>Mammalia</taxon>
        <taxon>Eutheria</taxon>
        <taxon>Laurasiatheria</taxon>
        <taxon>Chiroptera</taxon>
        <taxon>Yangochiroptera</taxon>
        <taxon>Vespertilionidae</taxon>
        <taxon>Myotis</taxon>
    </lineage>
</organism>
<dbReference type="InterPro" id="IPR013783">
    <property type="entry name" value="Ig-like_fold"/>
</dbReference>
<dbReference type="InterPro" id="IPR013106">
    <property type="entry name" value="Ig_V-set"/>
</dbReference>
<feature type="domain" description="Immunoglobulin V-set" evidence="5">
    <location>
        <begin position="2"/>
        <end position="75"/>
    </location>
</feature>
<dbReference type="EMBL" id="KE161954">
    <property type="protein sequence ID" value="EPQ06066.1"/>
    <property type="molecule type" value="Genomic_DNA"/>
</dbReference>
<keyword evidence="2" id="KW-1064">Adaptive immunity</keyword>
<dbReference type="Gene3D" id="2.60.40.10">
    <property type="entry name" value="Immunoglobulins"/>
    <property type="match status" value="1"/>
</dbReference>
<dbReference type="GO" id="GO:0002250">
    <property type="term" value="P:adaptive immune response"/>
    <property type="evidence" value="ECO:0007669"/>
    <property type="project" value="UniProtKB-KW"/>
</dbReference>
<evidence type="ECO:0000256" key="3">
    <source>
        <dbReference type="ARBA" id="ARBA00043265"/>
    </source>
</evidence>
<gene>
    <name evidence="6" type="ORF">D623_10001332</name>
</gene>
<feature type="region of interest" description="Disordered" evidence="4">
    <location>
        <begin position="80"/>
        <end position="101"/>
    </location>
</feature>
<dbReference type="SMART" id="SM00406">
    <property type="entry name" value="IGv"/>
    <property type="match status" value="1"/>
</dbReference>
<keyword evidence="3" id="KW-1280">Immunoglobulin</keyword>